<name>A0A9J6F4H8_RHIMP</name>
<evidence type="ECO:0000313" key="1">
    <source>
        <dbReference type="EMBL" id="KAH8041420.1"/>
    </source>
</evidence>
<proteinExistence type="predicted"/>
<gene>
    <name evidence="1" type="ORF">HPB51_015274</name>
</gene>
<protein>
    <submittedName>
        <fullName evidence="1">Uncharacterized protein</fullName>
    </submittedName>
</protein>
<comment type="caution">
    <text evidence="1">The sequence shown here is derived from an EMBL/GenBank/DDBJ whole genome shotgun (WGS) entry which is preliminary data.</text>
</comment>
<accession>A0A9J6F4H8</accession>
<evidence type="ECO:0000313" key="2">
    <source>
        <dbReference type="Proteomes" id="UP000821866"/>
    </source>
</evidence>
<reference evidence="1" key="1">
    <citation type="journal article" date="2020" name="Cell">
        <title>Large-Scale Comparative Analyses of Tick Genomes Elucidate Their Genetic Diversity and Vector Capacities.</title>
        <authorList>
            <consortium name="Tick Genome and Microbiome Consortium (TIGMIC)"/>
            <person name="Jia N."/>
            <person name="Wang J."/>
            <person name="Shi W."/>
            <person name="Du L."/>
            <person name="Sun Y."/>
            <person name="Zhan W."/>
            <person name="Jiang J.F."/>
            <person name="Wang Q."/>
            <person name="Zhang B."/>
            <person name="Ji P."/>
            <person name="Bell-Sakyi L."/>
            <person name="Cui X.M."/>
            <person name="Yuan T.T."/>
            <person name="Jiang B.G."/>
            <person name="Yang W.F."/>
            <person name="Lam T.T."/>
            <person name="Chang Q.C."/>
            <person name="Ding S.J."/>
            <person name="Wang X.J."/>
            <person name="Zhu J.G."/>
            <person name="Ruan X.D."/>
            <person name="Zhao L."/>
            <person name="Wei J.T."/>
            <person name="Ye R.Z."/>
            <person name="Que T.C."/>
            <person name="Du C.H."/>
            <person name="Zhou Y.H."/>
            <person name="Cheng J.X."/>
            <person name="Dai P.F."/>
            <person name="Guo W.B."/>
            <person name="Han X.H."/>
            <person name="Huang E.J."/>
            <person name="Li L.F."/>
            <person name="Wei W."/>
            <person name="Gao Y.C."/>
            <person name="Liu J.Z."/>
            <person name="Shao H.Z."/>
            <person name="Wang X."/>
            <person name="Wang C.C."/>
            <person name="Yang T.C."/>
            <person name="Huo Q.B."/>
            <person name="Li W."/>
            <person name="Chen H.Y."/>
            <person name="Chen S.E."/>
            <person name="Zhou L.G."/>
            <person name="Ni X.B."/>
            <person name="Tian J.H."/>
            <person name="Sheng Y."/>
            <person name="Liu T."/>
            <person name="Pan Y.S."/>
            <person name="Xia L.Y."/>
            <person name="Li J."/>
            <person name="Zhao F."/>
            <person name="Cao W.C."/>
        </authorList>
    </citation>
    <scope>NUCLEOTIDE SEQUENCE</scope>
    <source>
        <strain evidence="1">Rmic-2018</strain>
    </source>
</reference>
<dbReference type="EMBL" id="JABSTU010000001">
    <property type="protein sequence ID" value="KAH8041420.1"/>
    <property type="molecule type" value="Genomic_DNA"/>
</dbReference>
<keyword evidence="2" id="KW-1185">Reference proteome</keyword>
<organism evidence="1 2">
    <name type="scientific">Rhipicephalus microplus</name>
    <name type="common">Cattle tick</name>
    <name type="synonym">Boophilus microplus</name>
    <dbReference type="NCBI Taxonomy" id="6941"/>
    <lineage>
        <taxon>Eukaryota</taxon>
        <taxon>Metazoa</taxon>
        <taxon>Ecdysozoa</taxon>
        <taxon>Arthropoda</taxon>
        <taxon>Chelicerata</taxon>
        <taxon>Arachnida</taxon>
        <taxon>Acari</taxon>
        <taxon>Parasitiformes</taxon>
        <taxon>Ixodida</taxon>
        <taxon>Ixodoidea</taxon>
        <taxon>Ixodidae</taxon>
        <taxon>Rhipicephalinae</taxon>
        <taxon>Rhipicephalus</taxon>
        <taxon>Boophilus</taxon>
    </lineage>
</organism>
<reference evidence="1" key="2">
    <citation type="submission" date="2021-09" db="EMBL/GenBank/DDBJ databases">
        <authorList>
            <person name="Jia N."/>
            <person name="Wang J."/>
            <person name="Shi W."/>
            <person name="Du L."/>
            <person name="Sun Y."/>
            <person name="Zhan W."/>
            <person name="Jiang J."/>
            <person name="Wang Q."/>
            <person name="Zhang B."/>
            <person name="Ji P."/>
            <person name="Sakyi L.B."/>
            <person name="Cui X."/>
            <person name="Yuan T."/>
            <person name="Jiang B."/>
            <person name="Yang W."/>
            <person name="Lam T.T.-Y."/>
            <person name="Chang Q."/>
            <person name="Ding S."/>
            <person name="Wang X."/>
            <person name="Zhu J."/>
            <person name="Ruan X."/>
            <person name="Zhao L."/>
            <person name="Wei J."/>
            <person name="Que T."/>
            <person name="Du C."/>
            <person name="Cheng J."/>
            <person name="Dai P."/>
            <person name="Han X."/>
            <person name="Huang E."/>
            <person name="Gao Y."/>
            <person name="Liu J."/>
            <person name="Shao H."/>
            <person name="Ye R."/>
            <person name="Li L."/>
            <person name="Wei W."/>
            <person name="Wang X."/>
            <person name="Wang C."/>
            <person name="Huo Q."/>
            <person name="Li W."/>
            <person name="Guo W."/>
            <person name="Chen H."/>
            <person name="Chen S."/>
            <person name="Zhou L."/>
            <person name="Zhou L."/>
            <person name="Ni X."/>
            <person name="Tian J."/>
            <person name="Zhou Y."/>
            <person name="Sheng Y."/>
            <person name="Liu T."/>
            <person name="Pan Y."/>
            <person name="Xia L."/>
            <person name="Li J."/>
            <person name="Zhao F."/>
            <person name="Cao W."/>
        </authorList>
    </citation>
    <scope>NUCLEOTIDE SEQUENCE</scope>
    <source>
        <strain evidence="1">Rmic-2018</strain>
        <tissue evidence="1">Larvae</tissue>
    </source>
</reference>
<dbReference type="AlphaFoldDB" id="A0A9J6F4H8"/>
<sequence>MFPALPSPPFLQYPGVPLIPFKTWRCVVQVYVDAVAPDATPDTKKKALAVLDAHFAPPEDAFCVRTRFRRKGPYADLSQKPDEAPVQFILALQRLANNCNFGTAAEKVAQDQILHGLRDPDLLRSFVQMGDTFTIQAALEHAREEEHGAAAGCSAG</sequence>
<dbReference type="Proteomes" id="UP000821866">
    <property type="component" value="Chromosome 1"/>
</dbReference>